<sequence length="199" mass="21548">MSGGSHRDAAGLSLGLIQRPKNDQGKSYGHRPTAGVVDISDGMSRPTVRGCCVDMQAGMQTHYGVQLVMIDAPKGSHSVLKKLLGLCSGHSAALCSAASETNLEKARPGRNPCEKRIEHRQTMMRTRRHERCQDVIELLSIHVEASCLTPLGKRRKRAAGRGAGAGRKLGRALSGSRHFDGLFWCCDSCCCCCYRYSCG</sequence>
<dbReference type="OrthoDB" id="10358829at2759"/>
<dbReference type="AlphaFoldDB" id="Q6MUS1"/>
<dbReference type="VEuPathDB" id="FungiDB:NCU10603"/>
<dbReference type="HOGENOM" id="CLU_119643_0_0_1"/>
<gene>
    <name evidence="1" type="primary">G17B7.100</name>
</gene>
<protein>
    <submittedName>
        <fullName evidence="1">Uncharacterized protein G17B7.100</fullName>
    </submittedName>
</protein>
<organism evidence="1">
    <name type="scientific">Neurospora crassa</name>
    <dbReference type="NCBI Taxonomy" id="5141"/>
    <lineage>
        <taxon>Eukaryota</taxon>
        <taxon>Fungi</taxon>
        <taxon>Dikarya</taxon>
        <taxon>Ascomycota</taxon>
        <taxon>Pezizomycotina</taxon>
        <taxon>Sordariomycetes</taxon>
        <taxon>Sordariomycetidae</taxon>
        <taxon>Sordariales</taxon>
        <taxon>Sordariaceae</taxon>
        <taxon>Neurospora</taxon>
    </lineage>
</organism>
<dbReference type="SMR" id="Q6MUS1"/>
<proteinExistence type="predicted"/>
<dbReference type="EMBL" id="BX842638">
    <property type="protein sequence ID" value="CAE76581.1"/>
    <property type="molecule type" value="Genomic_DNA"/>
</dbReference>
<evidence type="ECO:0000313" key="1">
    <source>
        <dbReference type="EMBL" id="CAE76581.1"/>
    </source>
</evidence>
<reference evidence="1" key="2">
    <citation type="submission" date="2003-11" db="EMBL/GenBank/DDBJ databases">
        <authorList>
            <person name="German Neurospora genome project"/>
        </authorList>
    </citation>
    <scope>NUCLEOTIDE SEQUENCE</scope>
</reference>
<reference evidence="1" key="1">
    <citation type="submission" date="2003-11" db="EMBL/GenBank/DDBJ databases">
        <authorList>
            <person name="Schulte U."/>
            <person name="Aign V."/>
            <person name="Hoheisel J."/>
            <person name="Brandt P."/>
            <person name="Fartmann B."/>
            <person name="Holland R."/>
            <person name="Nyakatura G."/>
            <person name="Mewes H.W."/>
            <person name="Mannhaupt G."/>
        </authorList>
    </citation>
    <scope>NUCLEOTIDE SEQUENCE</scope>
</reference>
<name>Q6MUS1_NEUCS</name>
<accession>Q6MUS1</accession>